<evidence type="ECO:0000313" key="2">
    <source>
        <dbReference type="EMBL" id="GHE11415.1"/>
    </source>
</evidence>
<organism evidence="2 3">
    <name type="scientific">Streptomyces alanosinicus</name>
    <dbReference type="NCBI Taxonomy" id="68171"/>
    <lineage>
        <taxon>Bacteria</taxon>
        <taxon>Bacillati</taxon>
        <taxon>Actinomycetota</taxon>
        <taxon>Actinomycetes</taxon>
        <taxon>Kitasatosporales</taxon>
        <taxon>Streptomycetaceae</taxon>
        <taxon>Streptomyces</taxon>
    </lineage>
</organism>
<accession>A0A918YQN0</accession>
<feature type="region of interest" description="Disordered" evidence="1">
    <location>
        <begin position="57"/>
        <end position="93"/>
    </location>
</feature>
<evidence type="ECO:0000313" key="3">
    <source>
        <dbReference type="Proteomes" id="UP000655443"/>
    </source>
</evidence>
<proteinExistence type="predicted"/>
<feature type="compositionally biased region" description="Basic residues" evidence="1">
    <location>
        <begin position="69"/>
        <end position="93"/>
    </location>
</feature>
<comment type="caution">
    <text evidence="2">The sequence shown here is derived from an EMBL/GenBank/DDBJ whole genome shotgun (WGS) entry which is preliminary data.</text>
</comment>
<protein>
    <submittedName>
        <fullName evidence="2">Uncharacterized protein</fullName>
    </submittedName>
</protein>
<sequence length="93" mass="10541">MRAALDAVNKALNPDGAEAEQDPAAVADRDKQLGNLAAELRTARAVFAAYKACGRTRRTRRLAAEQSRIRRYRRRARPDRRQVRRSPTRSRAP</sequence>
<gene>
    <name evidence="2" type="ORF">GCM10010339_71190</name>
</gene>
<keyword evidence="3" id="KW-1185">Reference proteome</keyword>
<feature type="region of interest" description="Disordered" evidence="1">
    <location>
        <begin position="1"/>
        <end position="28"/>
    </location>
</feature>
<reference evidence="2" key="1">
    <citation type="journal article" date="2014" name="Int. J. Syst. Evol. Microbiol.">
        <title>Complete genome sequence of Corynebacterium casei LMG S-19264T (=DSM 44701T), isolated from a smear-ripened cheese.</title>
        <authorList>
            <consortium name="US DOE Joint Genome Institute (JGI-PGF)"/>
            <person name="Walter F."/>
            <person name="Albersmeier A."/>
            <person name="Kalinowski J."/>
            <person name="Ruckert C."/>
        </authorList>
    </citation>
    <scope>NUCLEOTIDE SEQUENCE</scope>
    <source>
        <strain evidence="2">JCM 4714</strain>
    </source>
</reference>
<reference evidence="2" key="2">
    <citation type="submission" date="2020-09" db="EMBL/GenBank/DDBJ databases">
        <authorList>
            <person name="Sun Q."/>
            <person name="Ohkuma M."/>
        </authorList>
    </citation>
    <scope>NUCLEOTIDE SEQUENCE</scope>
    <source>
        <strain evidence="2">JCM 4714</strain>
    </source>
</reference>
<dbReference type="EMBL" id="BMVG01000028">
    <property type="protein sequence ID" value="GHE11415.1"/>
    <property type="molecule type" value="Genomic_DNA"/>
</dbReference>
<dbReference type="AlphaFoldDB" id="A0A918YQN0"/>
<dbReference type="Proteomes" id="UP000655443">
    <property type="component" value="Unassembled WGS sequence"/>
</dbReference>
<evidence type="ECO:0000256" key="1">
    <source>
        <dbReference type="SAM" id="MobiDB-lite"/>
    </source>
</evidence>
<name>A0A918YQN0_9ACTN</name>